<proteinExistence type="predicted"/>
<sequence>MVQLYIFVFLPKQDVGFVCISSAWLVLYNIMCKWCFSSLKVQQKQLIMDNKIVL</sequence>
<keyword evidence="1" id="KW-0472">Membrane</keyword>
<protein>
    <submittedName>
        <fullName evidence="2">Uncharacterized protein</fullName>
    </submittedName>
</protein>
<feature type="transmembrane region" description="Helical" evidence="1">
    <location>
        <begin position="15"/>
        <end position="36"/>
    </location>
</feature>
<name>A0A0E9X3W5_ANGAN</name>
<reference evidence="2" key="1">
    <citation type="submission" date="2014-11" db="EMBL/GenBank/DDBJ databases">
        <authorList>
            <person name="Amaro Gonzalez C."/>
        </authorList>
    </citation>
    <scope>NUCLEOTIDE SEQUENCE</scope>
</reference>
<dbReference type="EMBL" id="GBXM01011997">
    <property type="protein sequence ID" value="JAH96580.1"/>
    <property type="molecule type" value="Transcribed_RNA"/>
</dbReference>
<dbReference type="AlphaFoldDB" id="A0A0E9X3W5"/>
<reference evidence="2" key="2">
    <citation type="journal article" date="2015" name="Fish Shellfish Immunol.">
        <title>Early steps in the European eel (Anguilla anguilla)-Vibrio vulnificus interaction in the gills: Role of the RtxA13 toxin.</title>
        <authorList>
            <person name="Callol A."/>
            <person name="Pajuelo D."/>
            <person name="Ebbesson L."/>
            <person name="Teles M."/>
            <person name="MacKenzie S."/>
            <person name="Amaro C."/>
        </authorList>
    </citation>
    <scope>NUCLEOTIDE SEQUENCE</scope>
</reference>
<keyword evidence="1" id="KW-0812">Transmembrane</keyword>
<organism evidence="2">
    <name type="scientific">Anguilla anguilla</name>
    <name type="common">European freshwater eel</name>
    <name type="synonym">Muraena anguilla</name>
    <dbReference type="NCBI Taxonomy" id="7936"/>
    <lineage>
        <taxon>Eukaryota</taxon>
        <taxon>Metazoa</taxon>
        <taxon>Chordata</taxon>
        <taxon>Craniata</taxon>
        <taxon>Vertebrata</taxon>
        <taxon>Euteleostomi</taxon>
        <taxon>Actinopterygii</taxon>
        <taxon>Neopterygii</taxon>
        <taxon>Teleostei</taxon>
        <taxon>Anguilliformes</taxon>
        <taxon>Anguillidae</taxon>
        <taxon>Anguilla</taxon>
    </lineage>
</organism>
<evidence type="ECO:0000256" key="1">
    <source>
        <dbReference type="SAM" id="Phobius"/>
    </source>
</evidence>
<evidence type="ECO:0000313" key="2">
    <source>
        <dbReference type="EMBL" id="JAH96580.1"/>
    </source>
</evidence>
<keyword evidence="1" id="KW-1133">Transmembrane helix</keyword>
<accession>A0A0E9X3W5</accession>